<protein>
    <submittedName>
        <fullName evidence="1">Putative Spore coat protein</fullName>
    </submittedName>
</protein>
<dbReference type="Proteomes" id="UP000503399">
    <property type="component" value="Chromosome"/>
</dbReference>
<name>A0A6F8ZFQ7_9FIRM</name>
<dbReference type="Pfam" id="PF07875">
    <property type="entry name" value="Coat_F"/>
    <property type="match status" value="1"/>
</dbReference>
<keyword evidence="1" id="KW-0946">Virion</keyword>
<gene>
    <name evidence="1" type="ORF">R50_1028</name>
</gene>
<dbReference type="EMBL" id="LR778114">
    <property type="protein sequence ID" value="CAB1128534.1"/>
    <property type="molecule type" value="Genomic_DNA"/>
</dbReference>
<keyword evidence="2" id="KW-1185">Reference proteome</keyword>
<organism evidence="1 2">
    <name type="scientific">Candidatus Hydrogenisulfobacillus filiaventi</name>
    <dbReference type="NCBI Taxonomy" id="2707344"/>
    <lineage>
        <taxon>Bacteria</taxon>
        <taxon>Bacillati</taxon>
        <taxon>Bacillota</taxon>
        <taxon>Clostridia</taxon>
        <taxon>Eubacteriales</taxon>
        <taxon>Clostridiales Family XVII. Incertae Sedis</taxon>
        <taxon>Candidatus Hydrogenisulfobacillus</taxon>
    </lineage>
</organism>
<sequence length="189" mass="21792">MKLSVIEAEGLHEILQDLAVNIEKLAAYADEAQHPELRQLIQEKLRESEQDYQELREMADWGSLFPNAEHGWTEATRMRIAGGAQSGPHPLQPRPSGRFSDRAIATDMLSASKSMAVRDIWSATEMGHQSLRRTLAELSRRELDFSFKVYKFMESQGWYPQYKVGENPERWLLETHRMPQDVHGAQWQA</sequence>
<evidence type="ECO:0000313" key="1">
    <source>
        <dbReference type="EMBL" id="CAB1128534.1"/>
    </source>
</evidence>
<accession>A0A6F8ZFQ7</accession>
<keyword evidence="1" id="KW-0167">Capsid protein</keyword>
<dbReference type="AlphaFoldDB" id="A0A6F8ZFQ7"/>
<dbReference type="InterPro" id="IPR012851">
    <property type="entry name" value="Spore_coat_CotF-like"/>
</dbReference>
<reference evidence="1 2" key="1">
    <citation type="submission" date="2020-02" db="EMBL/GenBank/DDBJ databases">
        <authorList>
            <person name="Hogendoorn C."/>
        </authorList>
    </citation>
    <scope>NUCLEOTIDE SEQUENCE [LARGE SCALE GENOMIC DNA]</scope>
    <source>
        <strain evidence="1">R501</strain>
    </source>
</reference>
<proteinExistence type="predicted"/>
<dbReference type="InterPro" id="IPR012347">
    <property type="entry name" value="Ferritin-like"/>
</dbReference>
<dbReference type="KEGG" id="hfv:R50_1028"/>
<evidence type="ECO:0000313" key="2">
    <source>
        <dbReference type="Proteomes" id="UP000503399"/>
    </source>
</evidence>
<dbReference type="Gene3D" id="1.20.1260.10">
    <property type="match status" value="1"/>
</dbReference>